<accession>A0ABT1QMT3</accession>
<protein>
    <recommendedName>
        <fullName evidence="4">Ig-like domain-containing protein</fullName>
    </recommendedName>
</protein>
<gene>
    <name evidence="2" type="ORF">NM961_01325</name>
</gene>
<evidence type="ECO:0000313" key="2">
    <source>
        <dbReference type="EMBL" id="MCQ4163340.1"/>
    </source>
</evidence>
<evidence type="ECO:0000313" key="3">
    <source>
        <dbReference type="Proteomes" id="UP001165498"/>
    </source>
</evidence>
<feature type="chain" id="PRO_5045405857" description="Ig-like domain-containing protein" evidence="1">
    <location>
        <begin position="27"/>
        <end position="581"/>
    </location>
</feature>
<dbReference type="RefSeq" id="WP_255910428.1">
    <property type="nucleotide sequence ID" value="NZ_JANFQO010000001.1"/>
</dbReference>
<organism evidence="2 3">
    <name type="scientific">Tahibacter harae</name>
    <dbReference type="NCBI Taxonomy" id="2963937"/>
    <lineage>
        <taxon>Bacteria</taxon>
        <taxon>Pseudomonadati</taxon>
        <taxon>Pseudomonadota</taxon>
        <taxon>Gammaproteobacteria</taxon>
        <taxon>Lysobacterales</taxon>
        <taxon>Rhodanobacteraceae</taxon>
        <taxon>Tahibacter</taxon>
    </lineage>
</organism>
<sequence>MRQFRPTRTTVLLGLALAGATGVSQAAADFSLRFQDEDAPKLTAMVVDRDITSGVTLTTVGLDRPMLCANLTATAQGTRLATVLPGFTPSNGDFKFGQLDTTVASRPPLSLSGVKGWRYTSVGLDLEPFTDTLACYVLSADGVRKQSAHLFDDTFASEATGPNASLVTRVVALPDGESNYKYFIDVNIPAEFAGRNYVVTDGFDSSVFSSDLSQYCAPTSPSATVCSGLTITQNNVNFRGTVPAEGVTKRFIVIRPLKSGVFSLPANPDAMLTTAALFIAPSASGPEDRDLSDNVSVGRALLSDLDPVITAPSIPNMAEGTGATGLSFVLTDDTSENGLPPLSATVSVNFNGNVVQTNATCLVGTPQGGEVTRRNCTFDIPVFDQHFATDAVAGTYAPNVSASVTIVATDGRNQTSTRVVPFHVVGSENDPPTFSLSKALEDPSASNGNLPTLRCEVQPSGVRNQTPQCQGLIEGFVLDRKPGPTYAYDELKTQGTFFAGVDTNNKLQCSGSSPSIFSFSGANSPKFVYNGDRVDLSYSLTGATGYSDCWVVVGDNNYPAGHSYTQSQIQFRILVAPPPAP</sequence>
<feature type="signal peptide" evidence="1">
    <location>
        <begin position="1"/>
        <end position="26"/>
    </location>
</feature>
<evidence type="ECO:0008006" key="4">
    <source>
        <dbReference type="Google" id="ProtNLM"/>
    </source>
</evidence>
<dbReference type="Proteomes" id="UP001165498">
    <property type="component" value="Unassembled WGS sequence"/>
</dbReference>
<keyword evidence="1" id="KW-0732">Signal</keyword>
<evidence type="ECO:0000256" key="1">
    <source>
        <dbReference type="SAM" id="SignalP"/>
    </source>
</evidence>
<dbReference type="EMBL" id="JANFQO010000001">
    <property type="protein sequence ID" value="MCQ4163340.1"/>
    <property type="molecule type" value="Genomic_DNA"/>
</dbReference>
<comment type="caution">
    <text evidence="2">The sequence shown here is derived from an EMBL/GenBank/DDBJ whole genome shotgun (WGS) entry which is preliminary data.</text>
</comment>
<reference evidence="2" key="1">
    <citation type="submission" date="2022-07" db="EMBL/GenBank/DDBJ databases">
        <title>Tahibacter sp., a new gammaproteobacterium isolated from the silt sample collected at pig farm.</title>
        <authorList>
            <person name="Chen H."/>
        </authorList>
    </citation>
    <scope>NUCLEOTIDE SEQUENCE</scope>
    <source>
        <strain evidence="2">P2K</strain>
    </source>
</reference>
<proteinExistence type="predicted"/>
<keyword evidence="3" id="KW-1185">Reference proteome</keyword>
<name>A0ABT1QMT3_9GAMM</name>